<accession>A0A0F9DS93</accession>
<dbReference type="EMBL" id="LAZR01040323">
    <property type="protein sequence ID" value="KKL14773.1"/>
    <property type="molecule type" value="Genomic_DNA"/>
</dbReference>
<feature type="non-terminal residue" evidence="1">
    <location>
        <position position="287"/>
    </location>
</feature>
<organism evidence="1">
    <name type="scientific">marine sediment metagenome</name>
    <dbReference type="NCBI Taxonomy" id="412755"/>
    <lineage>
        <taxon>unclassified sequences</taxon>
        <taxon>metagenomes</taxon>
        <taxon>ecological metagenomes</taxon>
    </lineage>
</organism>
<dbReference type="SUPFAM" id="SSF49899">
    <property type="entry name" value="Concanavalin A-like lectins/glucanases"/>
    <property type="match status" value="1"/>
</dbReference>
<reference evidence="1" key="1">
    <citation type="journal article" date="2015" name="Nature">
        <title>Complex archaea that bridge the gap between prokaryotes and eukaryotes.</title>
        <authorList>
            <person name="Spang A."/>
            <person name="Saw J.H."/>
            <person name="Jorgensen S.L."/>
            <person name="Zaremba-Niedzwiedzka K."/>
            <person name="Martijn J."/>
            <person name="Lind A.E."/>
            <person name="van Eijk R."/>
            <person name="Schleper C."/>
            <person name="Guy L."/>
            <person name="Ettema T.J."/>
        </authorList>
    </citation>
    <scope>NUCLEOTIDE SEQUENCE</scope>
</reference>
<gene>
    <name evidence="1" type="ORF">LCGC14_2512320</name>
</gene>
<sequence length="287" mass="31468">MKCKKLLLFLTFVLISLVIPLVNAQPMRDNTSFCYNLNETSGTAAVSCRPGGFQATASADTQWVSGLIGNAYNNTDNNYTFIDTVANTNLDIQVMTLSVWVNMQNRTNNDNAYFISIGGRVLLSFSAISGNGVIGSFFDGGTRITASNFTPANDVWNLFTYVMDNDNDVQKLYINDTLIAESHYTGAAAYVTDRCVVVGGSGDDCNTFTDLQSPDAIIDMAYIFANYTLSQENVSRLYNDGIGKQWPYEPVAPPPETTFTITAKDEFDSVQLNNISITISNSSFTFN</sequence>
<dbReference type="Gene3D" id="2.60.120.200">
    <property type="match status" value="1"/>
</dbReference>
<proteinExistence type="predicted"/>
<dbReference type="AlphaFoldDB" id="A0A0F9DS93"/>
<dbReference type="Pfam" id="PF13385">
    <property type="entry name" value="Laminin_G_3"/>
    <property type="match status" value="1"/>
</dbReference>
<comment type="caution">
    <text evidence="1">The sequence shown here is derived from an EMBL/GenBank/DDBJ whole genome shotgun (WGS) entry which is preliminary data.</text>
</comment>
<name>A0A0F9DS93_9ZZZZ</name>
<evidence type="ECO:0000313" key="1">
    <source>
        <dbReference type="EMBL" id="KKL14773.1"/>
    </source>
</evidence>
<protein>
    <recommendedName>
        <fullName evidence="2">LamG-like jellyroll fold domain-containing protein</fullName>
    </recommendedName>
</protein>
<dbReference type="InterPro" id="IPR013320">
    <property type="entry name" value="ConA-like_dom_sf"/>
</dbReference>
<evidence type="ECO:0008006" key="2">
    <source>
        <dbReference type="Google" id="ProtNLM"/>
    </source>
</evidence>